<accession>A0A1N6FYV5</accession>
<dbReference type="STRING" id="1217970.SAMN05444002_2072"/>
<dbReference type="SUPFAM" id="SSF53335">
    <property type="entry name" value="S-adenosyl-L-methionine-dependent methyltransferases"/>
    <property type="match status" value="1"/>
</dbReference>
<dbReference type="OrthoDB" id="116799at2"/>
<evidence type="ECO:0000313" key="2">
    <source>
        <dbReference type="Proteomes" id="UP000184932"/>
    </source>
</evidence>
<proteinExistence type="predicted"/>
<dbReference type="PANTHER" id="PTHR43861">
    <property type="entry name" value="TRANS-ACONITATE 2-METHYLTRANSFERASE-RELATED"/>
    <property type="match status" value="1"/>
</dbReference>
<keyword evidence="2" id="KW-1185">Reference proteome</keyword>
<dbReference type="GO" id="GO:0009312">
    <property type="term" value="P:oligosaccharide biosynthetic process"/>
    <property type="evidence" value="ECO:0007669"/>
    <property type="project" value="InterPro"/>
</dbReference>
<organism evidence="1 2">
    <name type="scientific">Vannielia litorea</name>
    <dbReference type="NCBI Taxonomy" id="1217970"/>
    <lineage>
        <taxon>Bacteria</taxon>
        <taxon>Pseudomonadati</taxon>
        <taxon>Pseudomonadota</taxon>
        <taxon>Alphaproteobacteria</taxon>
        <taxon>Rhodobacterales</taxon>
        <taxon>Paracoccaceae</taxon>
        <taxon>Vannielia</taxon>
    </lineage>
</organism>
<dbReference type="AlphaFoldDB" id="A0A1N6FYV5"/>
<evidence type="ECO:0000313" key="1">
    <source>
        <dbReference type="EMBL" id="SIO00458.1"/>
    </source>
</evidence>
<gene>
    <name evidence="1" type="ORF">SAMN05444002_2072</name>
</gene>
<dbReference type="InterPro" id="IPR008715">
    <property type="entry name" value="SAM-MeTfrase_NodS-like"/>
</dbReference>
<dbReference type="Proteomes" id="UP000184932">
    <property type="component" value="Unassembled WGS sequence"/>
</dbReference>
<reference evidence="2" key="1">
    <citation type="submission" date="2016-11" db="EMBL/GenBank/DDBJ databases">
        <authorList>
            <person name="Varghese N."/>
            <person name="Submissions S."/>
        </authorList>
    </citation>
    <scope>NUCLEOTIDE SEQUENCE [LARGE SCALE GENOMIC DNA]</scope>
    <source>
        <strain evidence="2">DSM 29440</strain>
    </source>
</reference>
<dbReference type="CDD" id="cd02440">
    <property type="entry name" value="AdoMet_MTases"/>
    <property type="match status" value="1"/>
</dbReference>
<dbReference type="InterPro" id="IPR029063">
    <property type="entry name" value="SAM-dependent_MTases_sf"/>
</dbReference>
<name>A0A1N6FYV5_9RHOB</name>
<dbReference type="Pfam" id="PF05401">
    <property type="entry name" value="NodS"/>
    <property type="match status" value="1"/>
</dbReference>
<dbReference type="Gene3D" id="3.40.50.150">
    <property type="entry name" value="Vaccinia Virus protein VP39"/>
    <property type="match status" value="1"/>
</dbReference>
<protein>
    <submittedName>
        <fullName evidence="1">Nodulation protein S (NodS)</fullName>
    </submittedName>
</protein>
<dbReference type="EMBL" id="FSRL01000001">
    <property type="protein sequence ID" value="SIO00458.1"/>
    <property type="molecule type" value="Genomic_DNA"/>
</dbReference>
<dbReference type="GO" id="GO:0008757">
    <property type="term" value="F:S-adenosylmethionine-dependent methyltransferase activity"/>
    <property type="evidence" value="ECO:0007669"/>
    <property type="project" value="InterPro"/>
</dbReference>
<dbReference type="RefSeq" id="WP_074256139.1">
    <property type="nucleotide sequence ID" value="NZ_FSRL01000001.1"/>
</dbReference>
<sequence length="196" mass="21006">MTRDAASFERLYVEQGDPWNYETSAYEAEKYRRCLALLPRTSYGAALEVGCSIGVMSALIAARCDSLLGIDFAPAAVARARQRGIANARFETGTIPRDWPPGSWDLIVLSEVLYYLSRPAFEQTVSCVLNALAPGGACLVAGYAGDTETQLGASETQAELLEALAATRPDHLIQRDSTSHWSAAAFQCGAPPSGGR</sequence>
<dbReference type="PANTHER" id="PTHR43861:SF1">
    <property type="entry name" value="TRANS-ACONITATE 2-METHYLTRANSFERASE"/>
    <property type="match status" value="1"/>
</dbReference>